<feature type="transmembrane region" description="Helical" evidence="5">
    <location>
        <begin position="173"/>
        <end position="191"/>
    </location>
</feature>
<protein>
    <submittedName>
        <fullName evidence="7">O-antigen polymerase</fullName>
    </submittedName>
</protein>
<feature type="transmembrane region" description="Helical" evidence="5">
    <location>
        <begin position="51"/>
        <end position="68"/>
    </location>
</feature>
<dbReference type="PANTHER" id="PTHR37422:SF17">
    <property type="entry name" value="O-ANTIGEN LIGASE"/>
    <property type="match status" value="1"/>
</dbReference>
<evidence type="ECO:0000256" key="4">
    <source>
        <dbReference type="ARBA" id="ARBA00023136"/>
    </source>
</evidence>
<dbReference type="EMBL" id="RSCK01000086">
    <property type="protein sequence ID" value="RUT04496.1"/>
    <property type="molecule type" value="Genomic_DNA"/>
</dbReference>
<feature type="transmembrane region" description="Helical" evidence="5">
    <location>
        <begin position="241"/>
        <end position="261"/>
    </location>
</feature>
<sequence length="423" mass="47706">MKLQIAIQKNLFEKGFVVLALLLFSDALISLFRRQEGFVLDATEGDPVMQIFLFGVYAVTFFLILLRWKSVMQLVLKEKLLILLVAIALFSVLWSVAPIVTLRRSVALVMTTLFGVYLATRYSLKQQLQLLAWTLGIAIVLSFLFAIALPAYGVHQEGGHIGAWRGIFVHKNALGRAMGLSVVLFSLFALYSYRYRWIAWTGFALSVALMLLSTSATPFLSSLIVLALLPLYSLWRWRNPLFMHCVVMTVTLGAAMVLWLLSQVEAILGATGRDLTFTGRTELWSVLLQAIQKYPWLGYGYSAFWLGWQGESGRVWNVLIWEPTYAHNGYLQLGLDLGLLGIAVFVLGFSIYFGRSLIWARTNQTATGMFPLAFLTFLLPYNMTDSIILQQNNIFWIFYVSTVFSMTIQPQPAKPPATRKFSA</sequence>
<feature type="transmembrane region" description="Helical" evidence="5">
    <location>
        <begin position="12"/>
        <end position="31"/>
    </location>
</feature>
<keyword evidence="4 5" id="KW-0472">Membrane</keyword>
<evidence type="ECO:0000313" key="7">
    <source>
        <dbReference type="EMBL" id="RUT04496.1"/>
    </source>
</evidence>
<dbReference type="InterPro" id="IPR051533">
    <property type="entry name" value="WaaL-like"/>
</dbReference>
<feature type="transmembrane region" description="Helical" evidence="5">
    <location>
        <begin position="80"/>
        <end position="100"/>
    </location>
</feature>
<feature type="transmembrane region" description="Helical" evidence="5">
    <location>
        <begin position="203"/>
        <end position="229"/>
    </location>
</feature>
<feature type="domain" description="O-antigen ligase-related" evidence="6">
    <location>
        <begin position="202"/>
        <end position="346"/>
    </location>
</feature>
<keyword evidence="3 5" id="KW-1133">Transmembrane helix</keyword>
<dbReference type="InterPro" id="IPR007016">
    <property type="entry name" value="O-antigen_ligase-rel_domated"/>
</dbReference>
<dbReference type="Proteomes" id="UP000282574">
    <property type="component" value="Unassembled WGS sequence"/>
</dbReference>
<dbReference type="AlphaFoldDB" id="A0AB37UBG8"/>
<comment type="caution">
    <text evidence="7">The sequence shown here is derived from an EMBL/GenBank/DDBJ whole genome shotgun (WGS) entry which is preliminary data.</text>
</comment>
<keyword evidence="2 5" id="KW-0812">Transmembrane</keyword>
<reference evidence="7 8" key="1">
    <citation type="journal article" date="2019" name="Genome Biol. Evol.">
        <title>Day and night: Metabolic profiles and evolutionary relationships of six axenic non-marine cyanobacteria.</title>
        <authorList>
            <person name="Will S.E."/>
            <person name="Henke P."/>
            <person name="Boedeker C."/>
            <person name="Huang S."/>
            <person name="Brinkmann H."/>
            <person name="Rohde M."/>
            <person name="Jarek M."/>
            <person name="Friedl T."/>
            <person name="Seufert S."/>
            <person name="Schumacher M."/>
            <person name="Overmann J."/>
            <person name="Neumann-Schaal M."/>
            <person name="Petersen J."/>
        </authorList>
    </citation>
    <scope>NUCLEOTIDE SEQUENCE [LARGE SCALE GENOMIC DNA]</scope>
    <source>
        <strain evidence="7 8">SAG 39.79</strain>
    </source>
</reference>
<keyword evidence="8" id="KW-1185">Reference proteome</keyword>
<dbReference type="Pfam" id="PF04932">
    <property type="entry name" value="Wzy_C"/>
    <property type="match status" value="1"/>
</dbReference>
<dbReference type="GO" id="GO:0016020">
    <property type="term" value="C:membrane"/>
    <property type="evidence" value="ECO:0007669"/>
    <property type="project" value="UniProtKB-SubCell"/>
</dbReference>
<evidence type="ECO:0000256" key="3">
    <source>
        <dbReference type="ARBA" id="ARBA00022989"/>
    </source>
</evidence>
<feature type="transmembrane region" description="Helical" evidence="5">
    <location>
        <begin position="294"/>
        <end position="310"/>
    </location>
</feature>
<accession>A0AB37UBG8</accession>
<organism evidence="7 8">
    <name type="scientific">Chroococcidiopsis cubana SAG 39.79</name>
    <dbReference type="NCBI Taxonomy" id="388085"/>
    <lineage>
        <taxon>Bacteria</taxon>
        <taxon>Bacillati</taxon>
        <taxon>Cyanobacteriota</taxon>
        <taxon>Cyanophyceae</taxon>
        <taxon>Chroococcidiopsidales</taxon>
        <taxon>Chroococcidiopsidaceae</taxon>
        <taxon>Chroococcidiopsis</taxon>
    </lineage>
</organism>
<proteinExistence type="predicted"/>
<feature type="transmembrane region" description="Helical" evidence="5">
    <location>
        <begin position="330"/>
        <end position="353"/>
    </location>
</feature>
<feature type="transmembrane region" description="Helical" evidence="5">
    <location>
        <begin position="106"/>
        <end position="124"/>
    </location>
</feature>
<evidence type="ECO:0000256" key="5">
    <source>
        <dbReference type="SAM" id="Phobius"/>
    </source>
</evidence>
<dbReference type="RefSeq" id="WP_106168783.1">
    <property type="nucleotide sequence ID" value="NZ_JAVKZF010000002.1"/>
</dbReference>
<evidence type="ECO:0000313" key="8">
    <source>
        <dbReference type="Proteomes" id="UP000282574"/>
    </source>
</evidence>
<evidence type="ECO:0000259" key="6">
    <source>
        <dbReference type="Pfam" id="PF04932"/>
    </source>
</evidence>
<gene>
    <name evidence="7" type="ORF">DSM107010_57760</name>
</gene>
<feature type="transmembrane region" description="Helical" evidence="5">
    <location>
        <begin position="131"/>
        <end position="153"/>
    </location>
</feature>
<dbReference type="PANTHER" id="PTHR37422">
    <property type="entry name" value="TEICHURONIC ACID BIOSYNTHESIS PROTEIN TUAE"/>
    <property type="match status" value="1"/>
</dbReference>
<comment type="subcellular location">
    <subcellularLocation>
        <location evidence="1">Membrane</location>
        <topology evidence="1">Multi-pass membrane protein</topology>
    </subcellularLocation>
</comment>
<evidence type="ECO:0000256" key="1">
    <source>
        <dbReference type="ARBA" id="ARBA00004141"/>
    </source>
</evidence>
<evidence type="ECO:0000256" key="2">
    <source>
        <dbReference type="ARBA" id="ARBA00022692"/>
    </source>
</evidence>
<name>A0AB37UBG8_9CYAN</name>